<accession>A0ABW4BF11</accession>
<dbReference type="PANTHER" id="PTHR24567">
    <property type="entry name" value="CRP FAMILY TRANSCRIPTIONAL REGULATORY PROTEIN"/>
    <property type="match status" value="1"/>
</dbReference>
<dbReference type="InterPro" id="IPR050397">
    <property type="entry name" value="Env_Response_Regulators"/>
</dbReference>
<feature type="domain" description="Cyclic nucleotide-binding" evidence="1">
    <location>
        <begin position="22"/>
        <end position="106"/>
    </location>
</feature>
<dbReference type="Gene3D" id="2.60.120.10">
    <property type="entry name" value="Jelly Rolls"/>
    <property type="match status" value="1"/>
</dbReference>
<dbReference type="Proteomes" id="UP001597199">
    <property type="component" value="Unassembled WGS sequence"/>
</dbReference>
<dbReference type="Pfam" id="PF00027">
    <property type="entry name" value="cNMP_binding"/>
    <property type="match status" value="1"/>
</dbReference>
<comment type="caution">
    <text evidence="2">The sequence shown here is derived from an EMBL/GenBank/DDBJ whole genome shotgun (WGS) entry which is preliminary data.</text>
</comment>
<dbReference type="EMBL" id="JBHTOA010000030">
    <property type="protein sequence ID" value="MFD1399096.1"/>
    <property type="molecule type" value="Genomic_DNA"/>
</dbReference>
<dbReference type="RefSeq" id="WP_204118271.1">
    <property type="nucleotide sequence ID" value="NZ_BOLV01000003.1"/>
</dbReference>
<dbReference type="SUPFAM" id="SSF51206">
    <property type="entry name" value="cAMP-binding domain-like"/>
    <property type="match status" value="1"/>
</dbReference>
<name>A0ABW4BF11_9LACO</name>
<dbReference type="InterPro" id="IPR014710">
    <property type="entry name" value="RmlC-like_jellyroll"/>
</dbReference>
<organism evidence="2 3">
    <name type="scientific">Lacticaseibacillus suilingensis</name>
    <dbReference type="NCBI Taxonomy" id="2799577"/>
    <lineage>
        <taxon>Bacteria</taxon>
        <taxon>Bacillati</taxon>
        <taxon>Bacillota</taxon>
        <taxon>Bacilli</taxon>
        <taxon>Lactobacillales</taxon>
        <taxon>Lactobacillaceae</taxon>
        <taxon>Lacticaseibacillus</taxon>
    </lineage>
</organism>
<dbReference type="CDD" id="cd00038">
    <property type="entry name" value="CAP_ED"/>
    <property type="match status" value="1"/>
</dbReference>
<evidence type="ECO:0000259" key="1">
    <source>
        <dbReference type="PROSITE" id="PS50042"/>
    </source>
</evidence>
<dbReference type="InterPro" id="IPR018490">
    <property type="entry name" value="cNMP-bd_dom_sf"/>
</dbReference>
<dbReference type="PANTHER" id="PTHR24567:SF76">
    <property type="entry name" value="CYCLIC NUCLEOTIDE-BINDING DOMAIN PROTEIN"/>
    <property type="match status" value="1"/>
</dbReference>
<reference evidence="3" key="1">
    <citation type="journal article" date="2019" name="Int. J. Syst. Evol. Microbiol.">
        <title>The Global Catalogue of Microorganisms (GCM) 10K type strain sequencing project: providing services to taxonomists for standard genome sequencing and annotation.</title>
        <authorList>
            <consortium name="The Broad Institute Genomics Platform"/>
            <consortium name="The Broad Institute Genome Sequencing Center for Infectious Disease"/>
            <person name="Wu L."/>
            <person name="Ma J."/>
        </authorList>
    </citation>
    <scope>NUCLEOTIDE SEQUENCE [LARGE SCALE GENOMIC DNA]</scope>
    <source>
        <strain evidence="3">CCM 9110</strain>
    </source>
</reference>
<gene>
    <name evidence="2" type="ORF">ACFQ41_07220</name>
</gene>
<protein>
    <submittedName>
        <fullName evidence="2">Crp/Fnr family transcriptional regulator</fullName>
    </submittedName>
</protein>
<proteinExistence type="predicted"/>
<evidence type="ECO:0000313" key="2">
    <source>
        <dbReference type="EMBL" id="MFD1399096.1"/>
    </source>
</evidence>
<keyword evidence="3" id="KW-1185">Reference proteome</keyword>
<dbReference type="InterPro" id="IPR000595">
    <property type="entry name" value="cNMP-bd_dom"/>
</dbReference>
<dbReference type="SMART" id="SM00100">
    <property type="entry name" value="cNMP"/>
    <property type="match status" value="1"/>
</dbReference>
<sequence length="189" mass="21382">MTEDLSQWQQQIAAAKQAGTRRHFAAGEDLLREGEVATQLFFVEKGGLRLWHNADGDDVTVQFFFAGEAVASFESFYLGEPSLFAITALEATEVVAVPVAAFRAALQQDPQALAAFTDRICHRFIAYTQYFLNLLELTPEQRYLRLQAERPDLLTRVPQYELATYLGITPVSLSRIRQRLKKTRQLNKG</sequence>
<dbReference type="PROSITE" id="PS50042">
    <property type="entry name" value="CNMP_BINDING_3"/>
    <property type="match status" value="1"/>
</dbReference>
<evidence type="ECO:0000313" key="3">
    <source>
        <dbReference type="Proteomes" id="UP001597199"/>
    </source>
</evidence>